<dbReference type="KEGG" id="falb:HYN59_12690"/>
<protein>
    <recommendedName>
        <fullName evidence="2">J domain-containing protein</fullName>
    </recommendedName>
</protein>
<dbReference type="PROSITE" id="PS50076">
    <property type="entry name" value="DNAJ_2"/>
    <property type="match status" value="1"/>
</dbReference>
<evidence type="ECO:0000256" key="1">
    <source>
        <dbReference type="SAM" id="Phobius"/>
    </source>
</evidence>
<dbReference type="InterPro" id="IPR001623">
    <property type="entry name" value="DnaJ_domain"/>
</dbReference>
<dbReference type="Proteomes" id="UP000244929">
    <property type="component" value="Chromosome"/>
</dbReference>
<dbReference type="EMBL" id="CP029186">
    <property type="protein sequence ID" value="AWH85909.1"/>
    <property type="molecule type" value="Genomic_DNA"/>
</dbReference>
<keyword evidence="1" id="KW-1133">Transmembrane helix</keyword>
<keyword evidence="1" id="KW-0472">Membrane</keyword>
<evidence type="ECO:0000313" key="4">
    <source>
        <dbReference type="Proteomes" id="UP000244929"/>
    </source>
</evidence>
<evidence type="ECO:0000259" key="2">
    <source>
        <dbReference type="PROSITE" id="PS50076"/>
    </source>
</evidence>
<dbReference type="PANTHER" id="PTHR43948:SF10">
    <property type="entry name" value="MRJ, ISOFORM E"/>
    <property type="match status" value="1"/>
</dbReference>
<dbReference type="AlphaFoldDB" id="A0A2S1R029"/>
<dbReference type="PANTHER" id="PTHR43948">
    <property type="entry name" value="DNAJ HOMOLOG SUBFAMILY B"/>
    <property type="match status" value="1"/>
</dbReference>
<dbReference type="SUPFAM" id="SSF46565">
    <property type="entry name" value="Chaperone J-domain"/>
    <property type="match status" value="1"/>
</dbReference>
<feature type="domain" description="J" evidence="2">
    <location>
        <begin position="3"/>
        <end position="68"/>
    </location>
</feature>
<sequence length="219" mass="24527">MKDYYKILGVAPASSPDEIKKAYRVLALQHHPDRNEGDSASEERFKEIAESYEILGDFTRRQDYDYLVANPGKVLRTADPKAKKTAATFLIIFKDIRNRVFNAGGYINKYALYKVMDDVLSEENLAFLVRTGDVCTINLIIDEILIAGVFLSDSSKSSIYNKLLVLANSDPRTVEKIAVMNEKSESPYEAPVAVNSKEGNGKAYFFILLIVIIILALAF</sequence>
<name>A0A2S1R029_9FLAO</name>
<dbReference type="InterPro" id="IPR036869">
    <property type="entry name" value="J_dom_sf"/>
</dbReference>
<proteinExistence type="predicted"/>
<dbReference type="CDD" id="cd06257">
    <property type="entry name" value="DnaJ"/>
    <property type="match status" value="1"/>
</dbReference>
<feature type="transmembrane region" description="Helical" evidence="1">
    <location>
        <begin position="201"/>
        <end position="218"/>
    </location>
</feature>
<dbReference type="GO" id="GO:0044183">
    <property type="term" value="F:protein folding chaperone"/>
    <property type="evidence" value="ECO:0007669"/>
    <property type="project" value="TreeGrafter"/>
</dbReference>
<dbReference type="GO" id="GO:0051082">
    <property type="term" value="F:unfolded protein binding"/>
    <property type="evidence" value="ECO:0007669"/>
    <property type="project" value="TreeGrafter"/>
</dbReference>
<evidence type="ECO:0000313" key="3">
    <source>
        <dbReference type="EMBL" id="AWH85909.1"/>
    </source>
</evidence>
<dbReference type="PRINTS" id="PR00625">
    <property type="entry name" value="JDOMAIN"/>
</dbReference>
<dbReference type="OrthoDB" id="9779622at2"/>
<keyword evidence="4" id="KW-1185">Reference proteome</keyword>
<dbReference type="GO" id="GO:0005737">
    <property type="term" value="C:cytoplasm"/>
    <property type="evidence" value="ECO:0007669"/>
    <property type="project" value="TreeGrafter"/>
</dbReference>
<dbReference type="RefSeq" id="WP_108778611.1">
    <property type="nucleotide sequence ID" value="NZ_CP029186.1"/>
</dbReference>
<organism evidence="3 4">
    <name type="scientific">Flavobacterium album</name>
    <dbReference type="NCBI Taxonomy" id="2175091"/>
    <lineage>
        <taxon>Bacteria</taxon>
        <taxon>Pseudomonadati</taxon>
        <taxon>Bacteroidota</taxon>
        <taxon>Flavobacteriia</taxon>
        <taxon>Flavobacteriales</taxon>
        <taxon>Flavobacteriaceae</taxon>
        <taxon>Flavobacterium</taxon>
    </lineage>
</organism>
<dbReference type="InterPro" id="IPR018253">
    <property type="entry name" value="DnaJ_domain_CS"/>
</dbReference>
<keyword evidence="1" id="KW-0812">Transmembrane</keyword>
<gene>
    <name evidence="3" type="ORF">HYN59_12690</name>
</gene>
<dbReference type="Pfam" id="PF00226">
    <property type="entry name" value="DnaJ"/>
    <property type="match status" value="1"/>
</dbReference>
<dbReference type="PROSITE" id="PS00636">
    <property type="entry name" value="DNAJ_1"/>
    <property type="match status" value="1"/>
</dbReference>
<dbReference type="GO" id="GO:0051087">
    <property type="term" value="F:protein-folding chaperone binding"/>
    <property type="evidence" value="ECO:0007669"/>
    <property type="project" value="TreeGrafter"/>
</dbReference>
<dbReference type="Gene3D" id="1.10.287.110">
    <property type="entry name" value="DnaJ domain"/>
    <property type="match status" value="1"/>
</dbReference>
<reference evidence="3 4" key="1">
    <citation type="submission" date="2018-04" db="EMBL/GenBank/DDBJ databases">
        <title>Genome sequencing of Flavobacterium sp. HYN0059.</title>
        <authorList>
            <person name="Yi H."/>
            <person name="Baek C."/>
        </authorList>
    </citation>
    <scope>NUCLEOTIDE SEQUENCE [LARGE SCALE GENOMIC DNA]</scope>
    <source>
        <strain evidence="3 4">HYN0059</strain>
    </source>
</reference>
<accession>A0A2S1R029</accession>
<dbReference type="SMART" id="SM00271">
    <property type="entry name" value="DnaJ"/>
    <property type="match status" value="1"/>
</dbReference>